<proteinExistence type="predicted"/>
<keyword evidence="2" id="KW-1185">Reference proteome</keyword>
<comment type="caution">
    <text evidence="1">The sequence shown here is derived from an EMBL/GenBank/DDBJ whole genome shotgun (WGS) entry which is preliminary data.</text>
</comment>
<protein>
    <submittedName>
        <fullName evidence="1">Uncharacterized protein</fullName>
    </submittedName>
</protein>
<accession>A0A9P6N898</accession>
<evidence type="ECO:0000313" key="2">
    <source>
        <dbReference type="Proteomes" id="UP000886653"/>
    </source>
</evidence>
<gene>
    <name evidence="1" type="ORF">CROQUDRAFT_98418</name>
</gene>
<sequence length="150" mass="17060">MHNWFEGVLATHFCYQWVFSLKVELTTQELEEMIDPLNDEDLKSGEGWLSKNVIKLILQNLQEVKSPQGLTRCPKGLGTKANGKLKASEWHALFSTHLPLAVLDIFINDYNKVLKNTTDDYLLKLLLNFCTLVECTHIVASKKIKPGDSE</sequence>
<dbReference type="AlphaFoldDB" id="A0A9P6N898"/>
<dbReference type="OrthoDB" id="3247418at2759"/>
<dbReference type="Proteomes" id="UP000886653">
    <property type="component" value="Unassembled WGS sequence"/>
</dbReference>
<reference evidence="1" key="1">
    <citation type="submission" date="2013-11" db="EMBL/GenBank/DDBJ databases">
        <title>Genome sequence of the fusiform rust pathogen reveals effectors for host alternation and coevolution with pine.</title>
        <authorList>
            <consortium name="DOE Joint Genome Institute"/>
            <person name="Smith K."/>
            <person name="Pendleton A."/>
            <person name="Kubisiak T."/>
            <person name="Anderson C."/>
            <person name="Salamov A."/>
            <person name="Aerts A."/>
            <person name="Riley R."/>
            <person name="Clum A."/>
            <person name="Lindquist E."/>
            <person name="Ence D."/>
            <person name="Campbell M."/>
            <person name="Kronenberg Z."/>
            <person name="Feau N."/>
            <person name="Dhillon B."/>
            <person name="Hamelin R."/>
            <person name="Burleigh J."/>
            <person name="Smith J."/>
            <person name="Yandell M."/>
            <person name="Nelson C."/>
            <person name="Grigoriev I."/>
            <person name="Davis J."/>
        </authorList>
    </citation>
    <scope>NUCLEOTIDE SEQUENCE</scope>
    <source>
        <strain evidence="1">G11</strain>
    </source>
</reference>
<name>A0A9P6N898_9BASI</name>
<dbReference type="EMBL" id="MU167373">
    <property type="protein sequence ID" value="KAG0141746.1"/>
    <property type="molecule type" value="Genomic_DNA"/>
</dbReference>
<evidence type="ECO:0000313" key="1">
    <source>
        <dbReference type="EMBL" id="KAG0141746.1"/>
    </source>
</evidence>
<organism evidence="1 2">
    <name type="scientific">Cronartium quercuum f. sp. fusiforme G11</name>
    <dbReference type="NCBI Taxonomy" id="708437"/>
    <lineage>
        <taxon>Eukaryota</taxon>
        <taxon>Fungi</taxon>
        <taxon>Dikarya</taxon>
        <taxon>Basidiomycota</taxon>
        <taxon>Pucciniomycotina</taxon>
        <taxon>Pucciniomycetes</taxon>
        <taxon>Pucciniales</taxon>
        <taxon>Coleosporiaceae</taxon>
        <taxon>Cronartium</taxon>
    </lineage>
</organism>